<feature type="signal peptide" evidence="1">
    <location>
        <begin position="1"/>
        <end position="20"/>
    </location>
</feature>
<dbReference type="EMBL" id="CP120682">
    <property type="protein sequence ID" value="WKN34792.1"/>
    <property type="molecule type" value="Genomic_DNA"/>
</dbReference>
<organism evidence="2">
    <name type="scientific">Roseihalotalea indica</name>
    <dbReference type="NCBI Taxonomy" id="2867963"/>
    <lineage>
        <taxon>Bacteria</taxon>
        <taxon>Pseudomonadati</taxon>
        <taxon>Bacteroidota</taxon>
        <taxon>Cytophagia</taxon>
        <taxon>Cytophagales</taxon>
        <taxon>Catalimonadaceae</taxon>
        <taxon>Roseihalotalea</taxon>
    </lineage>
</organism>
<accession>A0AA49GHK0</accession>
<proteinExistence type="predicted"/>
<dbReference type="AlphaFoldDB" id="A0AA49GHK0"/>
<feature type="chain" id="PRO_5041383559" description="DUF2490 domain-containing protein" evidence="1">
    <location>
        <begin position="21"/>
        <end position="302"/>
    </location>
</feature>
<protein>
    <recommendedName>
        <fullName evidence="3">DUF2490 domain-containing protein</fullName>
    </recommendedName>
</protein>
<keyword evidence="1" id="KW-0732">Signal</keyword>
<reference evidence="2" key="2">
    <citation type="journal article" date="2024" name="Antonie Van Leeuwenhoek">
        <title>Roseihalotalea indica gen. nov., sp. nov., a halophilic Bacteroidetes from mesopelagic Southwest Indian Ocean with higher carbohydrate metabolic potential.</title>
        <authorList>
            <person name="Chen B."/>
            <person name="Zhang M."/>
            <person name="Lin D."/>
            <person name="Ye J."/>
            <person name="Tang K."/>
        </authorList>
    </citation>
    <scope>NUCLEOTIDE SEQUENCE</scope>
    <source>
        <strain evidence="2">TK19036</strain>
    </source>
</reference>
<gene>
    <name evidence="2" type="ORF">K4G66_20675</name>
</gene>
<evidence type="ECO:0008006" key="3">
    <source>
        <dbReference type="Google" id="ProtNLM"/>
    </source>
</evidence>
<evidence type="ECO:0000256" key="1">
    <source>
        <dbReference type="SAM" id="SignalP"/>
    </source>
</evidence>
<name>A0AA49GHK0_9BACT</name>
<reference evidence="2" key="1">
    <citation type="journal article" date="2023" name="Comput. Struct. Biotechnol. J.">
        <title>Discovery of a novel marine Bacteroidetes with a rich repertoire of carbohydrate-active enzymes.</title>
        <authorList>
            <person name="Chen B."/>
            <person name="Liu G."/>
            <person name="Chen Q."/>
            <person name="Wang H."/>
            <person name="Liu L."/>
            <person name="Tang K."/>
        </authorList>
    </citation>
    <scope>NUCLEOTIDE SEQUENCE</scope>
    <source>
        <strain evidence="2">TK19036</strain>
    </source>
</reference>
<evidence type="ECO:0000313" key="2">
    <source>
        <dbReference type="EMBL" id="WKN34792.1"/>
    </source>
</evidence>
<sequence length="302" mass="34643">MFLAFIRVLALLLISQSAFAQIFIGRNFFPAPLDDTTSERSFLPNIAFSAEGMHGFGSAEGEQAWNAKYVGLVELYRFSDKATIAGTLSHELTANPHNEISFHMRGAIWNESLAFFRKTSVGTLEIGMMHHCRHEIDNTVPNDESIDDADYSPTRRLLVMTALYSALSTPYRQINQQMEYRLYGRLNAYTYRVDARRPEYLEKEQSWQHLRASVLLGGRYNFHWSDVIATYARAWVNPSFFDKGEAWKFNYRAEAGLSIRGEKGVLDVFGAYEQYFDDASRPYPLQSNVFFVGARGRSHLFF</sequence>